<accession>A0AAU9EB74</accession>
<gene>
    <name evidence="2" type="ORF">FAK_14140</name>
</gene>
<keyword evidence="1" id="KW-1133">Transmembrane helix</keyword>
<name>A0AAU9EB74_9BACT</name>
<keyword evidence="1" id="KW-0472">Membrane</keyword>
<keyword evidence="3" id="KW-1185">Reference proteome</keyword>
<evidence type="ECO:0000256" key="1">
    <source>
        <dbReference type="SAM" id="Phobius"/>
    </source>
</evidence>
<organism evidence="2 3">
    <name type="scientific">Desulfoferula mesophila</name>
    <dbReference type="NCBI Taxonomy" id="3058419"/>
    <lineage>
        <taxon>Bacteria</taxon>
        <taxon>Pseudomonadati</taxon>
        <taxon>Thermodesulfobacteriota</taxon>
        <taxon>Desulfarculia</taxon>
        <taxon>Desulfarculales</taxon>
        <taxon>Desulfarculaceae</taxon>
        <taxon>Desulfoferula</taxon>
    </lineage>
</organism>
<dbReference type="KEGG" id="dmp:FAK_14140"/>
<evidence type="ECO:0000313" key="2">
    <source>
        <dbReference type="EMBL" id="BEQ14348.1"/>
    </source>
</evidence>
<sequence length="154" mass="18406">MHPPSLQPTPQRHGHPHWLITLLVILAVLVLLWPTWQGRELRRLAAQHRLDMGWRPDYRLLPRLGLAHHQSVATGGELSRQQRDQLWREMEAFRGSYPVFFWLELAWLEARAGDDARARQALQRARDDNPRLFKDMTRARLWDPWRERYGLPQR</sequence>
<dbReference type="Proteomes" id="UP001366166">
    <property type="component" value="Chromosome"/>
</dbReference>
<evidence type="ECO:0000313" key="3">
    <source>
        <dbReference type="Proteomes" id="UP001366166"/>
    </source>
</evidence>
<reference evidence="3" key="1">
    <citation type="journal article" date="2023" name="Arch. Microbiol.">
        <title>Desulfoferula mesophilus gen. nov. sp. nov., a mesophilic sulfate-reducing bacterium isolated from a brackish lake sediment.</title>
        <authorList>
            <person name="Watanabe T."/>
            <person name="Yabe T."/>
            <person name="Tsuji J.M."/>
            <person name="Fukui M."/>
        </authorList>
    </citation>
    <scope>NUCLEOTIDE SEQUENCE [LARGE SCALE GENOMIC DNA]</scope>
    <source>
        <strain evidence="3">12FAK</strain>
    </source>
</reference>
<dbReference type="EMBL" id="AP028679">
    <property type="protein sequence ID" value="BEQ14348.1"/>
    <property type="molecule type" value="Genomic_DNA"/>
</dbReference>
<protein>
    <submittedName>
        <fullName evidence="2">Uncharacterized protein</fullName>
    </submittedName>
</protein>
<proteinExistence type="predicted"/>
<dbReference type="AlphaFoldDB" id="A0AAU9EB74"/>
<feature type="transmembrane region" description="Helical" evidence="1">
    <location>
        <begin position="15"/>
        <end position="33"/>
    </location>
</feature>
<dbReference type="RefSeq" id="WP_338606063.1">
    <property type="nucleotide sequence ID" value="NZ_AP028679.1"/>
</dbReference>
<keyword evidence="1" id="KW-0812">Transmembrane</keyword>